<gene>
    <name evidence="1" type="ORF">ETF27_07785</name>
</gene>
<name>A0A5C8GG41_9BACT</name>
<proteinExistence type="predicted"/>
<dbReference type="EMBL" id="SDIK01000056">
    <property type="protein sequence ID" value="TXJ60867.1"/>
    <property type="molecule type" value="Genomic_DNA"/>
</dbReference>
<sequence length="88" mass="10152">MVIHKWEAKRDSRRYIRGIPTNKNLPGTCNHKATLLPYLTRRSLTATLSGDGMWQIFLQWLQRKTAVCRKARMAVEQSVNTKVGDKPL</sequence>
<dbReference type="Proteomes" id="UP000321612">
    <property type="component" value="Unassembled WGS sequence"/>
</dbReference>
<keyword evidence="2" id="KW-1185">Reference proteome</keyword>
<dbReference type="AlphaFoldDB" id="A0A5C8GG41"/>
<evidence type="ECO:0000313" key="1">
    <source>
        <dbReference type="EMBL" id="TXJ60867.1"/>
    </source>
</evidence>
<dbReference type="RefSeq" id="WP_130829930.1">
    <property type="nucleotide sequence ID" value="NZ_SDIK01000056.1"/>
</dbReference>
<accession>A0A5C8GG41</accession>
<organism evidence="1 2">
    <name type="scientific">Prevotella brunnea</name>
    <dbReference type="NCBI Taxonomy" id="2508867"/>
    <lineage>
        <taxon>Bacteria</taxon>
        <taxon>Pseudomonadati</taxon>
        <taxon>Bacteroidota</taxon>
        <taxon>Bacteroidia</taxon>
        <taxon>Bacteroidales</taxon>
        <taxon>Prevotellaceae</taxon>
        <taxon>Prevotella</taxon>
    </lineage>
</organism>
<comment type="caution">
    <text evidence="1">The sequence shown here is derived from an EMBL/GenBank/DDBJ whole genome shotgun (WGS) entry which is preliminary data.</text>
</comment>
<evidence type="ECO:0000313" key="2">
    <source>
        <dbReference type="Proteomes" id="UP000321612"/>
    </source>
</evidence>
<protein>
    <submittedName>
        <fullName evidence="1">Uncharacterized protein</fullName>
    </submittedName>
</protein>
<reference evidence="2" key="1">
    <citation type="submission" date="2019-05" db="EMBL/GenBank/DDBJ databases">
        <title>Prevotella brunnea sp. nov., isolated from a wound of a patient.</title>
        <authorList>
            <person name="Buhl M."/>
        </authorList>
    </citation>
    <scope>NUCLEOTIDE SEQUENCE [LARGE SCALE GENOMIC DNA]</scope>
    <source>
        <strain evidence="2">A2672</strain>
    </source>
</reference>